<protein>
    <submittedName>
        <fullName evidence="7">HepT-like ribonuclease domain-containing protein</fullName>
    </submittedName>
</protein>
<evidence type="ECO:0000256" key="4">
    <source>
        <dbReference type="ARBA" id="ARBA00022741"/>
    </source>
</evidence>
<gene>
    <name evidence="7" type="ORF">VIN30_06755</name>
</gene>
<evidence type="ECO:0000256" key="2">
    <source>
        <dbReference type="ARBA" id="ARBA00022649"/>
    </source>
</evidence>
<keyword evidence="3" id="KW-0540">Nuclease</keyword>
<keyword evidence="5" id="KW-0378">Hydrolase</keyword>
<dbReference type="PANTHER" id="PTHR34139:SF1">
    <property type="entry name" value="RNASE MJ1380-RELATED"/>
    <property type="match status" value="1"/>
</dbReference>
<organism evidence="7 8">
    <name type="scientific">Adlercreutzia wanghongyangiae</name>
    <dbReference type="NCBI Taxonomy" id="3111451"/>
    <lineage>
        <taxon>Bacteria</taxon>
        <taxon>Bacillati</taxon>
        <taxon>Actinomycetota</taxon>
        <taxon>Coriobacteriia</taxon>
        <taxon>Eggerthellales</taxon>
        <taxon>Eggerthellaceae</taxon>
        <taxon>Adlercreutzia</taxon>
    </lineage>
</organism>
<evidence type="ECO:0000313" key="8">
    <source>
        <dbReference type="Proteomes" id="UP001349994"/>
    </source>
</evidence>
<evidence type="ECO:0000313" key="7">
    <source>
        <dbReference type="EMBL" id="MEC4176143.1"/>
    </source>
</evidence>
<keyword evidence="2" id="KW-1277">Toxin-antitoxin system</keyword>
<accession>A0ABU6IIE7</accession>
<dbReference type="Gene3D" id="1.20.120.580">
    <property type="entry name" value="bsu32300-like"/>
    <property type="match status" value="1"/>
</dbReference>
<name>A0ABU6IIE7_9ACTN</name>
<keyword evidence="1" id="KW-0597">Phosphoprotein</keyword>
<evidence type="ECO:0000256" key="6">
    <source>
        <dbReference type="ARBA" id="ARBA00024207"/>
    </source>
</evidence>
<comment type="caution">
    <text evidence="7">The sequence shown here is derived from an EMBL/GenBank/DDBJ whole genome shotgun (WGS) entry which is preliminary data.</text>
</comment>
<dbReference type="EMBL" id="JAYMFF010000011">
    <property type="protein sequence ID" value="MEC4176143.1"/>
    <property type="molecule type" value="Genomic_DNA"/>
</dbReference>
<evidence type="ECO:0000256" key="1">
    <source>
        <dbReference type="ARBA" id="ARBA00022553"/>
    </source>
</evidence>
<dbReference type="Proteomes" id="UP001349994">
    <property type="component" value="Unassembled WGS sequence"/>
</dbReference>
<reference evidence="7 8" key="1">
    <citation type="submission" date="2024-01" db="EMBL/GenBank/DDBJ databases">
        <title>novel species in genus Adlercreutzia.</title>
        <authorList>
            <person name="Liu X."/>
        </authorList>
    </citation>
    <scope>NUCLEOTIDE SEQUENCE [LARGE SCALE GENOMIC DNA]</scope>
    <source>
        <strain evidence="7 8">R7</strain>
    </source>
</reference>
<dbReference type="RefSeq" id="WP_338210284.1">
    <property type="nucleotide sequence ID" value="NZ_JAYMFF010000011.1"/>
</dbReference>
<dbReference type="InterPro" id="IPR037038">
    <property type="entry name" value="HepT-like_sf"/>
</dbReference>
<evidence type="ECO:0000256" key="3">
    <source>
        <dbReference type="ARBA" id="ARBA00022722"/>
    </source>
</evidence>
<dbReference type="Pfam" id="PF01934">
    <property type="entry name" value="HepT-like"/>
    <property type="match status" value="1"/>
</dbReference>
<proteinExistence type="inferred from homology"/>
<evidence type="ECO:0000256" key="5">
    <source>
        <dbReference type="ARBA" id="ARBA00022801"/>
    </source>
</evidence>
<keyword evidence="4" id="KW-0547">Nucleotide-binding</keyword>
<sequence>MRDDAYRLARISEVGRQLLSVVDERSIDEEAVLRDFEVQWLITTPLYNIGEQANCVSRAYADAHPEVPWAQIAGLRHRLVHDYEGVNWKMIAAVLFDELPEVVEQIEGLLGEGEMHCDTSEAEGVDENRRGHAVP</sequence>
<dbReference type="InterPro" id="IPR051813">
    <property type="entry name" value="HepT_RNase_toxin"/>
</dbReference>
<keyword evidence="8" id="KW-1185">Reference proteome</keyword>
<dbReference type="PANTHER" id="PTHR34139">
    <property type="entry name" value="UPF0331 PROTEIN MJ0127"/>
    <property type="match status" value="1"/>
</dbReference>
<comment type="similarity">
    <text evidence="6">Belongs to the HepT RNase toxin family.</text>
</comment>
<dbReference type="InterPro" id="IPR008201">
    <property type="entry name" value="HepT-like"/>
</dbReference>